<dbReference type="InterPro" id="IPR007527">
    <property type="entry name" value="Znf_SWIM"/>
</dbReference>
<evidence type="ECO:0000256" key="1">
    <source>
        <dbReference type="PROSITE-ProRule" id="PRU00325"/>
    </source>
</evidence>
<evidence type="ECO:0000313" key="5">
    <source>
        <dbReference type="Proteomes" id="UP001596378"/>
    </source>
</evidence>
<feature type="region of interest" description="Disordered" evidence="2">
    <location>
        <begin position="110"/>
        <end position="138"/>
    </location>
</feature>
<dbReference type="Pfam" id="PF04434">
    <property type="entry name" value="SWIM"/>
    <property type="match status" value="1"/>
</dbReference>
<keyword evidence="5" id="KW-1185">Reference proteome</keyword>
<dbReference type="Proteomes" id="UP001596378">
    <property type="component" value="Unassembled WGS sequence"/>
</dbReference>
<keyword evidence="1" id="KW-0479">Metal-binding</keyword>
<dbReference type="PROSITE" id="PS50966">
    <property type="entry name" value="ZF_SWIM"/>
    <property type="match status" value="1"/>
</dbReference>
<protein>
    <submittedName>
        <fullName evidence="4">SWIM zinc finger family protein</fullName>
    </submittedName>
</protein>
<name>A0ABW2FJ86_9BACL</name>
<feature type="compositionally biased region" description="Basic and acidic residues" evidence="2">
    <location>
        <begin position="110"/>
        <end position="123"/>
    </location>
</feature>
<evidence type="ECO:0000313" key="4">
    <source>
        <dbReference type="EMBL" id="MFC7152131.1"/>
    </source>
</evidence>
<proteinExistence type="predicted"/>
<feature type="domain" description="SWIM-type" evidence="3">
    <location>
        <begin position="55"/>
        <end position="91"/>
    </location>
</feature>
<reference evidence="5" key="1">
    <citation type="journal article" date="2019" name="Int. J. Syst. Evol. Microbiol.">
        <title>The Global Catalogue of Microorganisms (GCM) 10K type strain sequencing project: providing services to taxonomists for standard genome sequencing and annotation.</title>
        <authorList>
            <consortium name="The Broad Institute Genomics Platform"/>
            <consortium name="The Broad Institute Genome Sequencing Center for Infectious Disease"/>
            <person name="Wu L."/>
            <person name="Ma J."/>
        </authorList>
    </citation>
    <scope>NUCLEOTIDE SEQUENCE [LARGE SCALE GENOMIC DNA]</scope>
    <source>
        <strain evidence="5">KCTC 12907</strain>
    </source>
</reference>
<accession>A0ABW2FJ86</accession>
<keyword evidence="1" id="KW-0862">Zinc</keyword>
<dbReference type="RefSeq" id="WP_378048471.1">
    <property type="nucleotide sequence ID" value="NZ_JBHMDN010000017.1"/>
</dbReference>
<evidence type="ECO:0000256" key="2">
    <source>
        <dbReference type="SAM" id="MobiDB-lite"/>
    </source>
</evidence>
<dbReference type="EMBL" id="JBHTAI010000020">
    <property type="protein sequence ID" value="MFC7152131.1"/>
    <property type="molecule type" value="Genomic_DNA"/>
</dbReference>
<keyword evidence="1" id="KW-0863">Zinc-finger</keyword>
<evidence type="ECO:0000259" key="3">
    <source>
        <dbReference type="PROSITE" id="PS50966"/>
    </source>
</evidence>
<sequence length="480" mass="53612">MNQLTESYVDSLALNAAAIKNGKELARKNSFQQLGRAEDGTLLFGECKGSGKEPYRCSADFVNPESPVFRCSCPSRQFPCKHLLGLMYAYVSGSPFAVAEVPQDIADKREKAEKREKKKREAANVEGTAPAKRKTNKSALVKKTAAQLEGLEIAEKLLRSLVQSGLGSADKKTIKLLSEQCKQLGNYYIPGIQIAFRGLLSELDGGGERETMYTRAASRMTLLHSLLKKSREHLTARLENPDLPLDVDSPLEEKIGHAWQIAELRERGLALGDTRLLQLAFRSFEDPARGEYVDEGYWIELATGRIRVTRTYRPFRAAKHIREEDSVFDVVHTGELLVYPGELNARVRWETQTFERPDAPAYDSALSAAMRSFPEAIKQVKNQIKNPLSDKHPVLLLAFKEIAVDGEGRYALVDEQENKLPLADIAYLEQPTTHLLPLLHRRDVKGQALLAMFGHDAESGRLSAQPLSVVTDRAVVRLLY</sequence>
<organism evidence="4 5">
    <name type="scientific">Cohnella cellulosilytica</name>
    <dbReference type="NCBI Taxonomy" id="986710"/>
    <lineage>
        <taxon>Bacteria</taxon>
        <taxon>Bacillati</taxon>
        <taxon>Bacillota</taxon>
        <taxon>Bacilli</taxon>
        <taxon>Bacillales</taxon>
        <taxon>Paenibacillaceae</taxon>
        <taxon>Cohnella</taxon>
    </lineage>
</organism>
<gene>
    <name evidence="4" type="ORF">ACFQMJ_26665</name>
</gene>
<comment type="caution">
    <text evidence="4">The sequence shown here is derived from an EMBL/GenBank/DDBJ whole genome shotgun (WGS) entry which is preliminary data.</text>
</comment>